<dbReference type="InterPro" id="IPR050382">
    <property type="entry name" value="MFS_Na/Anion_cotransporter"/>
</dbReference>
<dbReference type="SUPFAM" id="SSF103473">
    <property type="entry name" value="MFS general substrate transporter"/>
    <property type="match status" value="1"/>
</dbReference>
<dbReference type="EMBL" id="UZAM01008800">
    <property type="protein sequence ID" value="VDP06472.1"/>
    <property type="molecule type" value="Genomic_DNA"/>
</dbReference>
<dbReference type="PANTHER" id="PTHR11662">
    <property type="entry name" value="SOLUTE CARRIER FAMILY 17"/>
    <property type="match status" value="1"/>
</dbReference>
<sequence>MLFSAIYLGGLLSGLPAGWLADKYSPKLLVACCISVASIATLLTPILTLVGGYPAMFIIRVITGIAGQACILPCIASMTALWIPPNERSTVIAFYTSGNQLASIIGMPLNAALCDNRAIFDGWTSIFYVNGKIDDEHVPKKLNISAHPGLISLIVLVLWMFIVSNSPGTSSIISEKERLYIQSTLASQNVRNRKIKFKKVPWKKLIFCPPMLTAIYCSCLTGIMTTTLSSFLPIYFRSVLFLSLSSNGILNSLPYISQLVVKMIMSVIADRLNKCSKLSSTVICKIFNSIGTFGPAIFLVALSFMNCSTKVLAVAFLVLTNALFAGTVPGYLTSMVSFAPRYTGTVNSIGRFCGQVASVITPYAIGTITYNVSATEIQSWVDECASTGAKVSVVSPRQKAVSNVKPPTPGDTFSLQPGNSQYGTIICQKL</sequence>
<evidence type="ECO:0000313" key="8">
    <source>
        <dbReference type="Proteomes" id="UP000270296"/>
    </source>
</evidence>
<feature type="transmembrane region" description="Helical" evidence="5">
    <location>
        <begin position="282"/>
        <end position="305"/>
    </location>
</feature>
<dbReference type="PROSITE" id="PS50850">
    <property type="entry name" value="MFS"/>
    <property type="match status" value="1"/>
</dbReference>
<dbReference type="Proteomes" id="UP000270296">
    <property type="component" value="Unassembled WGS sequence"/>
</dbReference>
<feature type="transmembrane region" description="Helical" evidence="5">
    <location>
        <begin position="311"/>
        <end position="332"/>
    </location>
</feature>
<accession>A0A183INH5</accession>
<keyword evidence="8" id="KW-1185">Reference proteome</keyword>
<evidence type="ECO:0000256" key="1">
    <source>
        <dbReference type="ARBA" id="ARBA00004141"/>
    </source>
</evidence>
<proteinExistence type="predicted"/>
<evidence type="ECO:0000256" key="2">
    <source>
        <dbReference type="ARBA" id="ARBA00022692"/>
    </source>
</evidence>
<reference evidence="9" key="1">
    <citation type="submission" date="2016-06" db="UniProtKB">
        <authorList>
            <consortium name="WormBaseParasite"/>
        </authorList>
    </citation>
    <scope>IDENTIFICATION</scope>
</reference>
<protein>
    <submittedName>
        <fullName evidence="9">MFS domain-containing protein</fullName>
    </submittedName>
</protein>
<evidence type="ECO:0000313" key="9">
    <source>
        <dbReference type="WBParaSite" id="SBAD_0000538101-mRNA-1"/>
    </source>
</evidence>
<evidence type="ECO:0000259" key="6">
    <source>
        <dbReference type="PROSITE" id="PS50850"/>
    </source>
</evidence>
<feature type="domain" description="Major facilitator superfamily (MFS) profile" evidence="6">
    <location>
        <begin position="1"/>
        <end position="430"/>
    </location>
</feature>
<evidence type="ECO:0000256" key="3">
    <source>
        <dbReference type="ARBA" id="ARBA00022989"/>
    </source>
</evidence>
<comment type="subcellular location">
    <subcellularLocation>
        <location evidence="1">Membrane</location>
        <topology evidence="1">Multi-pass membrane protein</topology>
    </subcellularLocation>
</comment>
<feature type="transmembrane region" description="Helical" evidence="5">
    <location>
        <begin position="57"/>
        <end position="83"/>
    </location>
</feature>
<dbReference type="InterPro" id="IPR020846">
    <property type="entry name" value="MFS_dom"/>
</dbReference>
<name>A0A183INH5_9BILA</name>
<dbReference type="GO" id="GO:0016020">
    <property type="term" value="C:membrane"/>
    <property type="evidence" value="ECO:0007669"/>
    <property type="project" value="UniProtKB-SubCell"/>
</dbReference>
<dbReference type="InterPro" id="IPR036259">
    <property type="entry name" value="MFS_trans_sf"/>
</dbReference>
<evidence type="ECO:0000256" key="4">
    <source>
        <dbReference type="ARBA" id="ARBA00023136"/>
    </source>
</evidence>
<dbReference type="GO" id="GO:0022857">
    <property type="term" value="F:transmembrane transporter activity"/>
    <property type="evidence" value="ECO:0007669"/>
    <property type="project" value="InterPro"/>
</dbReference>
<feature type="transmembrane region" description="Helical" evidence="5">
    <location>
        <begin position="205"/>
        <end position="228"/>
    </location>
</feature>
<feature type="transmembrane region" description="Helical" evidence="5">
    <location>
        <begin position="234"/>
        <end position="261"/>
    </location>
</feature>
<feature type="transmembrane region" description="Helical" evidence="5">
    <location>
        <begin position="27"/>
        <end position="50"/>
    </location>
</feature>
<gene>
    <name evidence="7" type="ORF">SBAD_LOCUS5171</name>
</gene>
<feature type="transmembrane region" description="Helical" evidence="5">
    <location>
        <begin position="144"/>
        <end position="163"/>
    </location>
</feature>
<dbReference type="OrthoDB" id="2985014at2759"/>
<keyword evidence="4 5" id="KW-0472">Membrane</keyword>
<keyword evidence="2 5" id="KW-0812">Transmembrane</keyword>
<organism evidence="9">
    <name type="scientific">Soboliphyme baturini</name>
    <dbReference type="NCBI Taxonomy" id="241478"/>
    <lineage>
        <taxon>Eukaryota</taxon>
        <taxon>Metazoa</taxon>
        <taxon>Ecdysozoa</taxon>
        <taxon>Nematoda</taxon>
        <taxon>Enoplea</taxon>
        <taxon>Dorylaimia</taxon>
        <taxon>Dioctophymatida</taxon>
        <taxon>Dioctophymatoidea</taxon>
        <taxon>Soboliphymatidae</taxon>
        <taxon>Soboliphyme</taxon>
    </lineage>
</organism>
<dbReference type="InterPro" id="IPR011701">
    <property type="entry name" value="MFS"/>
</dbReference>
<dbReference type="Pfam" id="PF07690">
    <property type="entry name" value="MFS_1"/>
    <property type="match status" value="2"/>
</dbReference>
<reference evidence="7 8" key="2">
    <citation type="submission" date="2018-11" db="EMBL/GenBank/DDBJ databases">
        <authorList>
            <consortium name="Pathogen Informatics"/>
        </authorList>
    </citation>
    <scope>NUCLEOTIDE SEQUENCE [LARGE SCALE GENOMIC DNA]</scope>
</reference>
<evidence type="ECO:0000313" key="7">
    <source>
        <dbReference type="EMBL" id="VDP06472.1"/>
    </source>
</evidence>
<dbReference type="AlphaFoldDB" id="A0A183INH5"/>
<dbReference type="PANTHER" id="PTHR11662:SF399">
    <property type="entry name" value="FI19708P1-RELATED"/>
    <property type="match status" value="1"/>
</dbReference>
<dbReference type="Gene3D" id="1.20.1250.20">
    <property type="entry name" value="MFS general substrate transporter like domains"/>
    <property type="match status" value="1"/>
</dbReference>
<evidence type="ECO:0000256" key="5">
    <source>
        <dbReference type="SAM" id="Phobius"/>
    </source>
</evidence>
<keyword evidence="3 5" id="KW-1133">Transmembrane helix</keyword>
<dbReference type="WBParaSite" id="SBAD_0000538101-mRNA-1">
    <property type="protein sequence ID" value="SBAD_0000538101-mRNA-1"/>
    <property type="gene ID" value="SBAD_0000538101"/>
</dbReference>
<dbReference type="GO" id="GO:0006820">
    <property type="term" value="P:monoatomic anion transport"/>
    <property type="evidence" value="ECO:0007669"/>
    <property type="project" value="TreeGrafter"/>
</dbReference>